<comment type="caution">
    <text evidence="2">The sequence shown here is derived from an EMBL/GenBank/DDBJ whole genome shotgun (WGS) entry which is preliminary data.</text>
</comment>
<gene>
    <name evidence="2" type="ORF">BDP27DRAFT_1235544</name>
</gene>
<accession>A0A9P5PFK3</accession>
<dbReference type="SUPFAM" id="SSF56801">
    <property type="entry name" value="Acetyl-CoA synthetase-like"/>
    <property type="match status" value="1"/>
</dbReference>
<dbReference type="OrthoDB" id="429813at2759"/>
<evidence type="ECO:0000313" key="3">
    <source>
        <dbReference type="Proteomes" id="UP000772434"/>
    </source>
</evidence>
<dbReference type="Proteomes" id="UP000772434">
    <property type="component" value="Unassembled WGS sequence"/>
</dbReference>
<organism evidence="2 3">
    <name type="scientific">Rhodocollybia butyracea</name>
    <dbReference type="NCBI Taxonomy" id="206335"/>
    <lineage>
        <taxon>Eukaryota</taxon>
        <taxon>Fungi</taxon>
        <taxon>Dikarya</taxon>
        <taxon>Basidiomycota</taxon>
        <taxon>Agaricomycotina</taxon>
        <taxon>Agaricomycetes</taxon>
        <taxon>Agaricomycetidae</taxon>
        <taxon>Agaricales</taxon>
        <taxon>Marasmiineae</taxon>
        <taxon>Omphalotaceae</taxon>
        <taxon>Rhodocollybia</taxon>
    </lineage>
</organism>
<feature type="domain" description="AMP-dependent synthetase/ligase" evidence="1">
    <location>
        <begin position="15"/>
        <end position="326"/>
    </location>
</feature>
<keyword evidence="3" id="KW-1185">Reference proteome</keyword>
<reference evidence="2" key="1">
    <citation type="submission" date="2020-11" db="EMBL/GenBank/DDBJ databases">
        <authorList>
            <consortium name="DOE Joint Genome Institute"/>
            <person name="Ahrendt S."/>
            <person name="Riley R."/>
            <person name="Andreopoulos W."/>
            <person name="Labutti K."/>
            <person name="Pangilinan J."/>
            <person name="Ruiz-Duenas F.J."/>
            <person name="Barrasa J.M."/>
            <person name="Sanchez-Garcia M."/>
            <person name="Camarero S."/>
            <person name="Miyauchi S."/>
            <person name="Serrano A."/>
            <person name="Linde D."/>
            <person name="Babiker R."/>
            <person name="Drula E."/>
            <person name="Ayuso-Fernandez I."/>
            <person name="Pacheco R."/>
            <person name="Padilla G."/>
            <person name="Ferreira P."/>
            <person name="Barriuso J."/>
            <person name="Kellner H."/>
            <person name="Castanera R."/>
            <person name="Alfaro M."/>
            <person name="Ramirez L."/>
            <person name="Pisabarro A.G."/>
            <person name="Kuo A."/>
            <person name="Tritt A."/>
            <person name="Lipzen A."/>
            <person name="He G."/>
            <person name="Yan M."/>
            <person name="Ng V."/>
            <person name="Cullen D."/>
            <person name="Martin F."/>
            <person name="Rosso M.-N."/>
            <person name="Henrissat B."/>
            <person name="Hibbett D."/>
            <person name="Martinez A.T."/>
            <person name="Grigoriev I.V."/>
        </authorList>
    </citation>
    <scope>NUCLEOTIDE SEQUENCE</scope>
    <source>
        <strain evidence="2">AH 40177</strain>
    </source>
</reference>
<dbReference type="Pfam" id="PF23562">
    <property type="entry name" value="AMP-binding_C_3"/>
    <property type="match status" value="1"/>
</dbReference>
<protein>
    <submittedName>
        <fullName evidence="2">Acetyl-CoA synthetase-like protein</fullName>
    </submittedName>
</protein>
<evidence type="ECO:0000313" key="2">
    <source>
        <dbReference type="EMBL" id="KAF9061235.1"/>
    </source>
</evidence>
<proteinExistence type="predicted"/>
<dbReference type="Pfam" id="PF00501">
    <property type="entry name" value="AMP-binding"/>
    <property type="match status" value="1"/>
</dbReference>
<name>A0A9P5PFK3_9AGAR</name>
<dbReference type="InterPro" id="IPR000873">
    <property type="entry name" value="AMP-dep_synth/lig_dom"/>
</dbReference>
<sequence length="528" mass="59717">MSPLLTHLTNIEDATSRFPSRAAFKVPQVNPQTDRIDHWMDITFHEFLLDIEHLARYWFHVLKETSGIPQRSVIALCFRGYKYLDIVHVYAISRAGYIPQLINIFQNADYSVIQGPLEQANTRALIYESVYSDTVRDIPIPRFTSVTVVHPNDYPLPDLPHVTGSDVAIIYQTSGSTSGKSKIVPFNYTWLDGNVRKMTKVPLDSGKVDIVSWRGSIGYMAQFVGLIGTIHHTSCMVQYKSGQPSTAELVDIINRCKTRQLFLFPHFLREHLRASRMDPETLCALSSVDVIMYTGGSFGSDEEEWAWENDINLLNVYGTTECGELLRSEGLWKSRQNYLKPSPGSSFIKFIPISGDSDLLELVVPPEAPGCPDVSFRSSDGNYHTNDLFREVEPGSYVFCGRSDDWFNMQNCSLCDTKAIEDNARSLCYDMISDCVVVGNGRPSPVLVVEACSISLALNEWELKTEIYRRIHPFHTTRYPHERIASPDMIFIVTPGTLSRTATKATVRRRVVEEAMKERLDQLFSGNV</sequence>
<dbReference type="AlphaFoldDB" id="A0A9P5PFK3"/>
<evidence type="ECO:0000259" key="1">
    <source>
        <dbReference type="Pfam" id="PF00501"/>
    </source>
</evidence>
<dbReference type="EMBL" id="JADNRY010000209">
    <property type="protein sequence ID" value="KAF9061235.1"/>
    <property type="molecule type" value="Genomic_DNA"/>
</dbReference>
<dbReference type="Gene3D" id="3.40.50.12780">
    <property type="entry name" value="N-terminal domain of ligase-like"/>
    <property type="match status" value="1"/>
</dbReference>
<dbReference type="InterPro" id="IPR042099">
    <property type="entry name" value="ANL_N_sf"/>
</dbReference>